<dbReference type="PATRIC" id="fig|1349767.4.peg.4759"/>
<accession>W0V8K2</accession>
<evidence type="ECO:0000313" key="2">
    <source>
        <dbReference type="Proteomes" id="UP000027604"/>
    </source>
</evidence>
<name>W0V8K2_9BURK</name>
<keyword evidence="2" id="KW-1185">Reference proteome</keyword>
<dbReference type="OrthoDB" id="8704704at2"/>
<reference evidence="1 2" key="1">
    <citation type="journal article" date="2015" name="Genome Announc.">
        <title>Genome Sequence of Mushroom Soft-Rot Pathogen Janthinobacterium agaricidamnosum.</title>
        <authorList>
            <person name="Graupner K."/>
            <person name="Lackner G."/>
            <person name="Hertweck C."/>
        </authorList>
    </citation>
    <scope>NUCLEOTIDE SEQUENCE [LARGE SCALE GENOMIC DNA]</scope>
    <source>
        <strain evidence="2">NBRC 102515 / DSM 9628</strain>
    </source>
</reference>
<proteinExistence type="predicted"/>
<dbReference type="HOGENOM" id="CLU_2716968_0_0_4"/>
<organism evidence="1 2">
    <name type="scientific">Janthinobacterium agaricidamnosum NBRC 102515 = DSM 9628</name>
    <dbReference type="NCBI Taxonomy" id="1349767"/>
    <lineage>
        <taxon>Bacteria</taxon>
        <taxon>Pseudomonadati</taxon>
        <taxon>Pseudomonadota</taxon>
        <taxon>Betaproteobacteria</taxon>
        <taxon>Burkholderiales</taxon>
        <taxon>Oxalobacteraceae</taxon>
        <taxon>Janthinobacterium</taxon>
    </lineage>
</organism>
<sequence>MSDVVQQALIHAGQENMASGTTPWVVTLVTGEKLTGPISTVAHGIYAIGSSQLKWFASDKVAHLSVSSAGVF</sequence>
<dbReference type="RefSeq" id="WP_038493265.1">
    <property type="nucleotide sequence ID" value="NZ_BCTH01000080.1"/>
</dbReference>
<dbReference type="Proteomes" id="UP000027604">
    <property type="component" value="Chromosome I"/>
</dbReference>
<dbReference type="KEGG" id="jag:GJA_3052"/>
<dbReference type="EMBL" id="HG322949">
    <property type="protein sequence ID" value="CDG83678.1"/>
    <property type="molecule type" value="Genomic_DNA"/>
</dbReference>
<evidence type="ECO:0000313" key="1">
    <source>
        <dbReference type="EMBL" id="CDG83678.1"/>
    </source>
</evidence>
<gene>
    <name evidence="1" type="ORF">GJA_3052</name>
</gene>
<protein>
    <submittedName>
        <fullName evidence="1">Uncharacterized protein</fullName>
    </submittedName>
</protein>
<dbReference type="AlphaFoldDB" id="W0V8K2"/>